<evidence type="ECO:0000256" key="6">
    <source>
        <dbReference type="ARBA" id="ARBA00029491"/>
    </source>
</evidence>
<dbReference type="InterPro" id="IPR029017">
    <property type="entry name" value="Enolase-like_N"/>
</dbReference>
<dbReference type="SMART" id="SM00922">
    <property type="entry name" value="MR_MLE"/>
    <property type="match status" value="1"/>
</dbReference>
<keyword evidence="5" id="KW-0456">Lyase</keyword>
<dbReference type="PANTHER" id="PTHR48073">
    <property type="entry name" value="O-SUCCINYLBENZOATE SYNTHASE-RELATED"/>
    <property type="match status" value="1"/>
</dbReference>
<dbReference type="RefSeq" id="WP_085094641.1">
    <property type="nucleotide sequence ID" value="NZ_AP022603.1"/>
</dbReference>
<keyword evidence="3" id="KW-0479">Metal-binding</keyword>
<dbReference type="OrthoDB" id="5241672at2"/>
<dbReference type="GO" id="GO:0043748">
    <property type="term" value="F:O-succinylbenzoate synthase activity"/>
    <property type="evidence" value="ECO:0007669"/>
    <property type="project" value="UniProtKB-EC"/>
</dbReference>
<proteinExistence type="predicted"/>
<keyword evidence="4" id="KW-0460">Magnesium</keyword>
<keyword evidence="9" id="KW-1185">Reference proteome</keyword>
<accession>A0A1X1RGE0</accession>
<comment type="caution">
    <text evidence="8">The sequence shown here is derived from an EMBL/GenBank/DDBJ whole genome shotgun (WGS) entry which is preliminary data.</text>
</comment>
<dbReference type="InterPro" id="IPR029065">
    <property type="entry name" value="Enolase_C-like"/>
</dbReference>
<dbReference type="InterPro" id="IPR036849">
    <property type="entry name" value="Enolase-like_C_sf"/>
</dbReference>
<sequence>MTGARIELRRVTLPLVRPFRTSRALETARELLVLRLRADGVDGWAECAADPYPAFYGETLDGARSVIETVLAPLLAGADGPLSAARVHGLFREVPGNVLARAVVESAVLDAELRRHGMAMVDYLGGERTRIPVGVSVGIPDNMTELIDWVADYLGQGYQRVKLKIAPGWDLAPLAAVRREFGDDLALQVDANQAYRTSDLTTLRRLDAFNLVLLEQPFPAADLLAHANLARQVATPICLDESISGLHDAAAALALGACSVVNIKPARVGGYLEARAIHDLCLAQGVPVFCGGVLESGIGRAANLALAALPNFTLPGDISATRRYFDRDLTQFFELRDGAVEVPAGPGSGAVVDLDTLAELTTEISIVQI</sequence>
<dbReference type="GO" id="GO:0046872">
    <property type="term" value="F:metal ion binding"/>
    <property type="evidence" value="ECO:0007669"/>
    <property type="project" value="UniProtKB-KW"/>
</dbReference>
<dbReference type="UniPathway" id="UPA00079"/>
<dbReference type="InterPro" id="IPR013342">
    <property type="entry name" value="Mandelate_racemase_C"/>
</dbReference>
<evidence type="ECO:0000256" key="3">
    <source>
        <dbReference type="ARBA" id="ARBA00022723"/>
    </source>
</evidence>
<dbReference type="AlphaFoldDB" id="A0A1X1RGE0"/>
<dbReference type="PANTHER" id="PTHR48073:SF5">
    <property type="entry name" value="O-SUCCINYLBENZOATE SYNTHASE"/>
    <property type="match status" value="1"/>
</dbReference>
<dbReference type="Gene3D" id="3.30.390.10">
    <property type="entry name" value="Enolase-like, N-terminal domain"/>
    <property type="match status" value="1"/>
</dbReference>
<dbReference type="SUPFAM" id="SSF51604">
    <property type="entry name" value="Enolase C-terminal domain-like"/>
    <property type="match status" value="1"/>
</dbReference>
<dbReference type="SFLD" id="SFLDS00001">
    <property type="entry name" value="Enolase"/>
    <property type="match status" value="1"/>
</dbReference>
<dbReference type="SFLD" id="SFLDG00180">
    <property type="entry name" value="muconate_cycloisomerase"/>
    <property type="match status" value="1"/>
</dbReference>
<protein>
    <recommendedName>
        <fullName evidence="6 7">o-succinylbenzoate synthase</fullName>
        <ecNumber evidence="6 7">4.2.1.113</ecNumber>
    </recommendedName>
</protein>
<comment type="cofactor">
    <cofactor evidence="1">
        <name>a divalent metal cation</name>
        <dbReference type="ChEBI" id="CHEBI:60240"/>
    </cofactor>
</comment>
<evidence type="ECO:0000256" key="7">
    <source>
        <dbReference type="NCBIfam" id="TIGR01928"/>
    </source>
</evidence>
<dbReference type="SUPFAM" id="SSF54826">
    <property type="entry name" value="Enolase N-terminal domain-like"/>
    <property type="match status" value="1"/>
</dbReference>
<dbReference type="GO" id="GO:0009234">
    <property type="term" value="P:menaquinone biosynthetic process"/>
    <property type="evidence" value="ECO:0007669"/>
    <property type="project" value="UniProtKB-UniRule"/>
</dbReference>
<name>A0A1X1RGE0_MYCFA</name>
<dbReference type="SFLD" id="SFLDF00009">
    <property type="entry name" value="o-succinylbenzoate_synthase"/>
    <property type="match status" value="1"/>
</dbReference>
<dbReference type="Pfam" id="PF13378">
    <property type="entry name" value="MR_MLE_C"/>
    <property type="match status" value="1"/>
</dbReference>
<gene>
    <name evidence="8" type="ORF">AWC04_07335</name>
</gene>
<dbReference type="STRING" id="1793.AWC04_07335"/>
<dbReference type="InterPro" id="IPR010197">
    <property type="entry name" value="OSBS/NAAAR"/>
</dbReference>
<dbReference type="Proteomes" id="UP000193484">
    <property type="component" value="Unassembled WGS sequence"/>
</dbReference>
<evidence type="ECO:0000313" key="9">
    <source>
        <dbReference type="Proteomes" id="UP000193484"/>
    </source>
</evidence>
<reference evidence="8 9" key="1">
    <citation type="submission" date="2016-01" db="EMBL/GenBank/DDBJ databases">
        <title>The new phylogeny of the genus Mycobacterium.</title>
        <authorList>
            <person name="Tarcisio F."/>
            <person name="Conor M."/>
            <person name="Antonella G."/>
            <person name="Elisabetta G."/>
            <person name="Giulia F.S."/>
            <person name="Sara T."/>
            <person name="Anna F."/>
            <person name="Clotilde B."/>
            <person name="Roberto B."/>
            <person name="Veronica D.S."/>
            <person name="Fabio R."/>
            <person name="Monica P."/>
            <person name="Olivier J."/>
            <person name="Enrico T."/>
            <person name="Nicola S."/>
        </authorList>
    </citation>
    <scope>NUCLEOTIDE SEQUENCE [LARGE SCALE GENOMIC DNA]</scope>
    <source>
        <strain evidence="8 9">DSM 44179</strain>
    </source>
</reference>
<keyword evidence="2" id="KW-0474">Menaquinone biosynthesis</keyword>
<dbReference type="EMBL" id="LQOJ01000027">
    <property type="protein sequence ID" value="ORV05086.1"/>
    <property type="molecule type" value="Genomic_DNA"/>
</dbReference>
<evidence type="ECO:0000256" key="1">
    <source>
        <dbReference type="ARBA" id="ARBA00001968"/>
    </source>
</evidence>
<dbReference type="GO" id="GO:0016854">
    <property type="term" value="F:racemase and epimerase activity"/>
    <property type="evidence" value="ECO:0007669"/>
    <property type="project" value="UniProtKB-ARBA"/>
</dbReference>
<dbReference type="NCBIfam" id="TIGR01928">
    <property type="entry name" value="menC_lowGC_arch"/>
    <property type="match status" value="1"/>
</dbReference>
<dbReference type="Pfam" id="PF02746">
    <property type="entry name" value="MR_MLE_N"/>
    <property type="match status" value="1"/>
</dbReference>
<evidence type="ECO:0000256" key="2">
    <source>
        <dbReference type="ARBA" id="ARBA00022428"/>
    </source>
</evidence>
<dbReference type="InterPro" id="IPR013341">
    <property type="entry name" value="Mandelate_racemase_N_dom"/>
</dbReference>
<evidence type="ECO:0000256" key="4">
    <source>
        <dbReference type="ARBA" id="ARBA00022842"/>
    </source>
</evidence>
<dbReference type="EC" id="4.2.1.113" evidence="6 7"/>
<evidence type="ECO:0000313" key="8">
    <source>
        <dbReference type="EMBL" id="ORV05086.1"/>
    </source>
</evidence>
<dbReference type="UniPathway" id="UPA01057">
    <property type="reaction ID" value="UER00165"/>
</dbReference>
<dbReference type="Gene3D" id="3.20.20.120">
    <property type="entry name" value="Enolase-like C-terminal domain"/>
    <property type="match status" value="1"/>
</dbReference>
<organism evidence="8 9">
    <name type="scientific">Mycolicibacterium fallax</name>
    <name type="common">Mycobacterium fallax</name>
    <dbReference type="NCBI Taxonomy" id="1793"/>
    <lineage>
        <taxon>Bacteria</taxon>
        <taxon>Bacillati</taxon>
        <taxon>Actinomycetota</taxon>
        <taxon>Actinomycetes</taxon>
        <taxon>Mycobacteriales</taxon>
        <taxon>Mycobacteriaceae</taxon>
        <taxon>Mycolicibacterium</taxon>
    </lineage>
</organism>
<evidence type="ECO:0000256" key="5">
    <source>
        <dbReference type="ARBA" id="ARBA00023239"/>
    </source>
</evidence>